<dbReference type="InterPro" id="IPR002508">
    <property type="entry name" value="MurNAc-LAA_cat"/>
</dbReference>
<feature type="compositionally biased region" description="Low complexity" evidence="2">
    <location>
        <begin position="28"/>
        <end position="41"/>
    </location>
</feature>
<evidence type="ECO:0000313" key="5">
    <source>
        <dbReference type="EMBL" id="HIU29685.1"/>
    </source>
</evidence>
<protein>
    <submittedName>
        <fullName evidence="5">N-acetylmuramoyl-L-alanine amidase</fullName>
    </submittedName>
</protein>
<dbReference type="GO" id="GO:0030288">
    <property type="term" value="C:outer membrane-bounded periplasmic space"/>
    <property type="evidence" value="ECO:0007669"/>
    <property type="project" value="TreeGrafter"/>
</dbReference>
<reference evidence="5" key="1">
    <citation type="submission" date="2020-10" db="EMBL/GenBank/DDBJ databases">
        <authorList>
            <person name="Gilroy R."/>
        </authorList>
    </citation>
    <scope>NUCLEOTIDE SEQUENCE</scope>
    <source>
        <strain evidence="5">CHK195-4489</strain>
    </source>
</reference>
<comment type="caution">
    <text evidence="5">The sequence shown here is derived from an EMBL/GenBank/DDBJ whole genome shotgun (WGS) entry which is preliminary data.</text>
</comment>
<organism evidence="5 6">
    <name type="scientific">Candidatus Egerieisoma faecipullorum</name>
    <dbReference type="NCBI Taxonomy" id="2840963"/>
    <lineage>
        <taxon>Bacteria</taxon>
        <taxon>Bacillati</taxon>
        <taxon>Bacillota</taxon>
        <taxon>Clostridia</taxon>
        <taxon>Eubacteriales</taxon>
        <taxon>Clostridiaceae</taxon>
        <taxon>Clostridiaceae incertae sedis</taxon>
        <taxon>Candidatus Egerieisoma</taxon>
    </lineage>
</organism>
<feature type="chain" id="PRO_5038635478" evidence="3">
    <location>
        <begin position="21"/>
        <end position="286"/>
    </location>
</feature>
<feature type="region of interest" description="Disordered" evidence="2">
    <location>
        <begin position="26"/>
        <end position="58"/>
    </location>
</feature>
<keyword evidence="3" id="KW-0732">Signal</keyword>
<dbReference type="PANTHER" id="PTHR30404:SF0">
    <property type="entry name" value="N-ACETYLMURAMOYL-L-ALANINE AMIDASE AMIC"/>
    <property type="match status" value="1"/>
</dbReference>
<dbReference type="PANTHER" id="PTHR30404">
    <property type="entry name" value="N-ACETYLMURAMOYL-L-ALANINE AMIDASE"/>
    <property type="match status" value="1"/>
</dbReference>
<dbReference type="AlphaFoldDB" id="A0A9D1I9Z5"/>
<evidence type="ECO:0000256" key="1">
    <source>
        <dbReference type="ARBA" id="ARBA00022801"/>
    </source>
</evidence>
<evidence type="ECO:0000259" key="4">
    <source>
        <dbReference type="SMART" id="SM00646"/>
    </source>
</evidence>
<evidence type="ECO:0000313" key="6">
    <source>
        <dbReference type="Proteomes" id="UP000824089"/>
    </source>
</evidence>
<dbReference type="Pfam" id="PF01520">
    <property type="entry name" value="Amidase_3"/>
    <property type="match status" value="1"/>
</dbReference>
<evidence type="ECO:0000256" key="2">
    <source>
        <dbReference type="SAM" id="MobiDB-lite"/>
    </source>
</evidence>
<dbReference type="SUPFAM" id="SSF53187">
    <property type="entry name" value="Zn-dependent exopeptidases"/>
    <property type="match status" value="1"/>
</dbReference>
<proteinExistence type="predicted"/>
<reference evidence="5" key="2">
    <citation type="journal article" date="2021" name="PeerJ">
        <title>Extensive microbial diversity within the chicken gut microbiome revealed by metagenomics and culture.</title>
        <authorList>
            <person name="Gilroy R."/>
            <person name="Ravi A."/>
            <person name="Getino M."/>
            <person name="Pursley I."/>
            <person name="Horton D.L."/>
            <person name="Alikhan N.F."/>
            <person name="Baker D."/>
            <person name="Gharbi K."/>
            <person name="Hall N."/>
            <person name="Watson M."/>
            <person name="Adriaenssens E.M."/>
            <person name="Foster-Nyarko E."/>
            <person name="Jarju S."/>
            <person name="Secka A."/>
            <person name="Antonio M."/>
            <person name="Oren A."/>
            <person name="Chaudhuri R.R."/>
            <person name="La Ragione R."/>
            <person name="Hildebrand F."/>
            <person name="Pallen M.J."/>
        </authorList>
    </citation>
    <scope>NUCLEOTIDE SEQUENCE</scope>
    <source>
        <strain evidence="5">CHK195-4489</strain>
    </source>
</reference>
<dbReference type="CDD" id="cd02696">
    <property type="entry name" value="MurNAc-LAA"/>
    <property type="match status" value="1"/>
</dbReference>
<dbReference type="EMBL" id="DVMM01000106">
    <property type="protein sequence ID" value="HIU29685.1"/>
    <property type="molecule type" value="Genomic_DNA"/>
</dbReference>
<feature type="signal peptide" evidence="3">
    <location>
        <begin position="1"/>
        <end position="20"/>
    </location>
</feature>
<dbReference type="SMART" id="SM00646">
    <property type="entry name" value="Ami_3"/>
    <property type="match status" value="1"/>
</dbReference>
<dbReference type="Proteomes" id="UP000824089">
    <property type="component" value="Unassembled WGS sequence"/>
</dbReference>
<sequence length="286" mass="31633">MKKSALYFFSLCLCLSSCTAETVRQEHSSGSSAPVSGPARSPGEETPHPSEPTPEAEEAIREECVLKGWRICIDPGHQAAENAEMEFCAPWNEERKAKCTSGARGNFTGTDEYVLNLSIAQKIREKLSSLGAEVYMTREIHAVDLSNRERAEAANRFGADITLRIHCNSAETETVEGIELYVRGEGDGTPEYRKRSEDDFQKAESLIQFLCAETGAVSRGVFRSDAYTGINWCQNTCIIVECGFLSNEREDRLLNTEAYQERLAEGIKNYFVSSALVSSDKNISGL</sequence>
<dbReference type="GO" id="GO:0009253">
    <property type="term" value="P:peptidoglycan catabolic process"/>
    <property type="evidence" value="ECO:0007669"/>
    <property type="project" value="InterPro"/>
</dbReference>
<name>A0A9D1I9Z5_9CLOT</name>
<gene>
    <name evidence="5" type="ORF">IAD50_05250</name>
</gene>
<keyword evidence="1" id="KW-0378">Hydrolase</keyword>
<accession>A0A9D1I9Z5</accession>
<dbReference type="Gene3D" id="3.40.630.40">
    <property type="entry name" value="Zn-dependent exopeptidases"/>
    <property type="match status" value="1"/>
</dbReference>
<feature type="domain" description="MurNAc-LAA" evidence="4">
    <location>
        <begin position="151"/>
        <end position="268"/>
    </location>
</feature>
<evidence type="ECO:0000256" key="3">
    <source>
        <dbReference type="SAM" id="SignalP"/>
    </source>
</evidence>
<dbReference type="GO" id="GO:0008745">
    <property type="term" value="F:N-acetylmuramoyl-L-alanine amidase activity"/>
    <property type="evidence" value="ECO:0007669"/>
    <property type="project" value="InterPro"/>
</dbReference>
<dbReference type="InterPro" id="IPR050695">
    <property type="entry name" value="N-acetylmuramoyl_amidase_3"/>
</dbReference>